<keyword evidence="13" id="KW-0670">Pyruvate</keyword>
<evidence type="ECO:0000256" key="10">
    <source>
        <dbReference type="HAMAP-Rule" id="MF_00595"/>
    </source>
</evidence>
<comment type="cofactor">
    <cofactor evidence="1 10">
        <name>Mg(2+)</name>
        <dbReference type="ChEBI" id="CHEBI:18420"/>
    </cofactor>
</comment>
<feature type="active site" evidence="10 11">
    <location>
        <position position="568"/>
    </location>
</feature>
<organism evidence="13 14">
    <name type="scientific">Maioricimonas rarisocia</name>
    <dbReference type="NCBI Taxonomy" id="2528026"/>
    <lineage>
        <taxon>Bacteria</taxon>
        <taxon>Pseudomonadati</taxon>
        <taxon>Planctomycetota</taxon>
        <taxon>Planctomycetia</taxon>
        <taxon>Planctomycetales</taxon>
        <taxon>Planctomycetaceae</taxon>
        <taxon>Maioricimonas</taxon>
    </lineage>
</organism>
<evidence type="ECO:0000256" key="9">
    <source>
        <dbReference type="ARBA" id="ARBA00048995"/>
    </source>
</evidence>
<evidence type="ECO:0000313" key="14">
    <source>
        <dbReference type="Proteomes" id="UP000320496"/>
    </source>
</evidence>
<comment type="function">
    <text evidence="2 10">Forms oxaloacetate, a four-carbon dicarboxylic acid source for the tricarboxylic acid cycle.</text>
</comment>
<dbReference type="GO" id="GO:0006099">
    <property type="term" value="P:tricarboxylic acid cycle"/>
    <property type="evidence" value="ECO:0007669"/>
    <property type="project" value="InterPro"/>
</dbReference>
<dbReference type="PANTHER" id="PTHR30523">
    <property type="entry name" value="PHOSPHOENOLPYRUVATE CARBOXYLASE"/>
    <property type="match status" value="1"/>
</dbReference>
<sequence length="901" mass="102383">MPHDQNQRMLDQLVDLLDRVVREQVGEALADAMLRIRRLAMERRAGLPEAESRLTEELRRLGDSELRAVIRSLSLFFDLANVTEDRQRISVLRKRAQEARRQSIPREESIAEAIHSMKQQGASAADLQRRLDQLQIEPVFTAHPSEAKRRTTRTLLRRIRRRLPGLGGPDSREAEQKLLADLTVLWQSDLLRPERPPVMSEVSRGLFFAATLWDVVPEIYRELRDAVSDAYPQHHFEVPQFLSFGSWIGGDRDGHPFVTPEITRKTLARLRRAALENHLAYCRDISSRVVMSDLQVPSDTELQQTLETKAEEWPDLAARLEPISRFETYRRFLKLIEYRLDCALKSLHGEVPPAGRYESVGELRKDLENLNQSILDNRGKRIADEIVQPWIDLVDTFGFHFASLEIRQNSEAHHQCLIEILKLQHGVDGDVADDQLRELLAGDIPPERVDLEQLTPKSRDVYETFLLVADEVRTWGLRPIGGYIISMTHKPLNVLTVLWLWKTAWQATAGDEELPHLRIIPLFETIEDLQHAPAIMDELFQIPEYANYLAGESTRKQTVMVGYSDSTKDGGYLSACWELHCAQEKLADTADAHHVELTIFHGRGGSLGRGGGPAARAIRSLPARAVRGKLRVTEQGEVLAERYDDARIAHRHLEQLTNATLLVSAQTNNEPDPAWVQAMTQMADASFAKYRALVQHPGFLAYFDQATPISEIESLPIGSRPSRRNQRRSLGDLRAIPWTFAWTQSRHLLPAWYGVGTAVRAHVDAHDQDWTLLHAMYEHWPMFTALIDNAELALAKADMKIAHHYAGLMQEPEGEAIWREISMEYERSRGAVLLITGRLELLSGTSWLSRSIQSRNPYVDPLNFAQIDLLGRRRQSPESESLNDLLKLSIQGIASGLRTTG</sequence>
<dbReference type="KEGG" id="mri:Mal4_52440"/>
<dbReference type="Gene3D" id="1.20.1440.90">
    <property type="entry name" value="Phosphoenolpyruvate/pyruvate domain"/>
    <property type="match status" value="1"/>
</dbReference>
<comment type="similarity">
    <text evidence="3 10">Belongs to the PEPCase type 1 family.</text>
</comment>
<dbReference type="Pfam" id="PF00311">
    <property type="entry name" value="PEPcase"/>
    <property type="match status" value="1"/>
</dbReference>
<evidence type="ECO:0000256" key="2">
    <source>
        <dbReference type="ARBA" id="ARBA00003670"/>
    </source>
</evidence>
<dbReference type="RefSeq" id="WP_145372125.1">
    <property type="nucleotide sequence ID" value="NZ_CP036275.1"/>
</dbReference>
<protein>
    <recommendedName>
        <fullName evidence="5 10">Phosphoenolpyruvate carboxylase</fullName>
        <shortName evidence="10">PEPC</shortName>
        <shortName evidence="10">PEPCase</shortName>
        <ecNumber evidence="4 10">4.1.1.31</ecNumber>
    </recommendedName>
</protein>
<dbReference type="InterPro" id="IPR021135">
    <property type="entry name" value="PEP_COase"/>
</dbReference>
<evidence type="ECO:0000256" key="6">
    <source>
        <dbReference type="ARBA" id="ARBA00022842"/>
    </source>
</evidence>
<evidence type="ECO:0000256" key="4">
    <source>
        <dbReference type="ARBA" id="ARBA00012305"/>
    </source>
</evidence>
<gene>
    <name evidence="10 13" type="primary">ppc</name>
    <name evidence="13" type="ORF">Mal4_52440</name>
</gene>
<dbReference type="InterPro" id="IPR015813">
    <property type="entry name" value="Pyrv/PenolPyrv_kinase-like_dom"/>
</dbReference>
<keyword evidence="12" id="KW-0175">Coiled coil</keyword>
<dbReference type="HAMAP" id="MF_00595">
    <property type="entry name" value="PEPcase_type1"/>
    <property type="match status" value="1"/>
</dbReference>
<name>A0A517ZEI6_9PLAN</name>
<keyword evidence="6 10" id="KW-0460">Magnesium</keyword>
<evidence type="ECO:0000256" key="7">
    <source>
        <dbReference type="ARBA" id="ARBA00023239"/>
    </source>
</evidence>
<dbReference type="PRINTS" id="PR00150">
    <property type="entry name" value="PEPCARBXLASE"/>
</dbReference>
<dbReference type="GO" id="GO:0005829">
    <property type="term" value="C:cytosol"/>
    <property type="evidence" value="ECO:0007669"/>
    <property type="project" value="TreeGrafter"/>
</dbReference>
<evidence type="ECO:0000256" key="5">
    <source>
        <dbReference type="ARBA" id="ARBA00022419"/>
    </source>
</evidence>
<dbReference type="SUPFAM" id="SSF51621">
    <property type="entry name" value="Phosphoenolpyruvate/pyruvate domain"/>
    <property type="match status" value="1"/>
</dbReference>
<feature type="coiled-coil region" evidence="12">
    <location>
        <begin position="82"/>
        <end position="137"/>
    </location>
</feature>
<evidence type="ECO:0000256" key="11">
    <source>
        <dbReference type="PROSITE-ProRule" id="PRU10112"/>
    </source>
</evidence>
<accession>A0A517ZEI6</accession>
<dbReference type="GO" id="GO:0008964">
    <property type="term" value="F:phosphoenolpyruvate carboxylase activity"/>
    <property type="evidence" value="ECO:0007669"/>
    <property type="project" value="UniProtKB-UniRule"/>
</dbReference>
<comment type="catalytic activity">
    <reaction evidence="9 10">
        <text>oxaloacetate + phosphate = phosphoenolpyruvate + hydrogencarbonate</text>
        <dbReference type="Rhea" id="RHEA:28370"/>
        <dbReference type="ChEBI" id="CHEBI:16452"/>
        <dbReference type="ChEBI" id="CHEBI:17544"/>
        <dbReference type="ChEBI" id="CHEBI:43474"/>
        <dbReference type="ChEBI" id="CHEBI:58702"/>
        <dbReference type="EC" id="4.1.1.31"/>
    </reaction>
</comment>
<feature type="active site" evidence="10">
    <location>
        <position position="143"/>
    </location>
</feature>
<dbReference type="AlphaFoldDB" id="A0A517ZEI6"/>
<evidence type="ECO:0000256" key="12">
    <source>
        <dbReference type="SAM" id="Coils"/>
    </source>
</evidence>
<evidence type="ECO:0000313" key="13">
    <source>
        <dbReference type="EMBL" id="QDU40881.1"/>
    </source>
</evidence>
<evidence type="ECO:0000256" key="3">
    <source>
        <dbReference type="ARBA" id="ARBA00008346"/>
    </source>
</evidence>
<evidence type="ECO:0000256" key="8">
    <source>
        <dbReference type="ARBA" id="ARBA00023300"/>
    </source>
</evidence>
<dbReference type="OrthoDB" id="9768133at2"/>
<dbReference type="Proteomes" id="UP000320496">
    <property type="component" value="Chromosome"/>
</dbReference>
<dbReference type="PROSITE" id="PS00393">
    <property type="entry name" value="PEPCASE_2"/>
    <property type="match status" value="1"/>
</dbReference>
<keyword evidence="8 10" id="KW-0120">Carbon dioxide fixation</keyword>
<dbReference type="NCBIfam" id="NF000584">
    <property type="entry name" value="PRK00009.1"/>
    <property type="match status" value="1"/>
</dbReference>
<proteinExistence type="inferred from homology"/>
<dbReference type="PANTHER" id="PTHR30523:SF6">
    <property type="entry name" value="PHOSPHOENOLPYRUVATE CARBOXYLASE"/>
    <property type="match status" value="1"/>
</dbReference>
<evidence type="ECO:0000256" key="1">
    <source>
        <dbReference type="ARBA" id="ARBA00001946"/>
    </source>
</evidence>
<dbReference type="InterPro" id="IPR033129">
    <property type="entry name" value="PEPCASE_His_AS"/>
</dbReference>
<dbReference type="GO" id="GO:0006107">
    <property type="term" value="P:oxaloacetate metabolic process"/>
    <property type="evidence" value="ECO:0007669"/>
    <property type="project" value="UniProtKB-UniRule"/>
</dbReference>
<dbReference type="EC" id="4.1.1.31" evidence="4 10"/>
<dbReference type="EMBL" id="CP036275">
    <property type="protein sequence ID" value="QDU40881.1"/>
    <property type="molecule type" value="Genomic_DNA"/>
</dbReference>
<keyword evidence="7 10" id="KW-0456">Lyase</keyword>
<reference evidence="13 14" key="1">
    <citation type="submission" date="2019-02" db="EMBL/GenBank/DDBJ databases">
        <title>Deep-cultivation of Planctomycetes and their phenomic and genomic characterization uncovers novel biology.</title>
        <authorList>
            <person name="Wiegand S."/>
            <person name="Jogler M."/>
            <person name="Boedeker C."/>
            <person name="Pinto D."/>
            <person name="Vollmers J."/>
            <person name="Rivas-Marin E."/>
            <person name="Kohn T."/>
            <person name="Peeters S.H."/>
            <person name="Heuer A."/>
            <person name="Rast P."/>
            <person name="Oberbeckmann S."/>
            <person name="Bunk B."/>
            <person name="Jeske O."/>
            <person name="Meyerdierks A."/>
            <person name="Storesund J.E."/>
            <person name="Kallscheuer N."/>
            <person name="Luecker S."/>
            <person name="Lage O.M."/>
            <person name="Pohl T."/>
            <person name="Merkel B.J."/>
            <person name="Hornburger P."/>
            <person name="Mueller R.-W."/>
            <person name="Bruemmer F."/>
            <person name="Labrenz M."/>
            <person name="Spormann A.M."/>
            <person name="Op den Camp H."/>
            <person name="Overmann J."/>
            <person name="Amann R."/>
            <person name="Jetten M.S.M."/>
            <person name="Mascher T."/>
            <person name="Medema M.H."/>
            <person name="Devos D.P."/>
            <person name="Kaster A.-K."/>
            <person name="Ovreas L."/>
            <person name="Rohde M."/>
            <person name="Galperin M.Y."/>
            <person name="Jogler C."/>
        </authorList>
    </citation>
    <scope>NUCLEOTIDE SEQUENCE [LARGE SCALE GENOMIC DNA]</scope>
    <source>
        <strain evidence="13 14">Mal4</strain>
    </source>
</reference>
<dbReference type="GO" id="GO:0000287">
    <property type="term" value="F:magnesium ion binding"/>
    <property type="evidence" value="ECO:0007669"/>
    <property type="project" value="UniProtKB-UniRule"/>
</dbReference>
<dbReference type="GO" id="GO:0015977">
    <property type="term" value="P:carbon fixation"/>
    <property type="evidence" value="ECO:0007669"/>
    <property type="project" value="UniProtKB-UniRule"/>
</dbReference>
<keyword evidence="14" id="KW-1185">Reference proteome</keyword>
<dbReference type="InterPro" id="IPR022805">
    <property type="entry name" value="PEP_COase_bac/pln-type"/>
</dbReference>
<comment type="subunit">
    <text evidence="10">Homotetramer.</text>
</comment>